<dbReference type="OrthoDB" id="3787733at2759"/>
<organism evidence="1 2">
    <name type="scientific">Periconia macrospinosa</name>
    <dbReference type="NCBI Taxonomy" id="97972"/>
    <lineage>
        <taxon>Eukaryota</taxon>
        <taxon>Fungi</taxon>
        <taxon>Dikarya</taxon>
        <taxon>Ascomycota</taxon>
        <taxon>Pezizomycotina</taxon>
        <taxon>Dothideomycetes</taxon>
        <taxon>Pleosporomycetidae</taxon>
        <taxon>Pleosporales</taxon>
        <taxon>Massarineae</taxon>
        <taxon>Periconiaceae</taxon>
        <taxon>Periconia</taxon>
    </lineage>
</organism>
<reference evidence="1 2" key="1">
    <citation type="journal article" date="2018" name="Sci. Rep.">
        <title>Comparative genomics provides insights into the lifestyle and reveals functional heterogeneity of dark septate endophytic fungi.</title>
        <authorList>
            <person name="Knapp D.G."/>
            <person name="Nemeth J.B."/>
            <person name="Barry K."/>
            <person name="Hainaut M."/>
            <person name="Henrissat B."/>
            <person name="Johnson J."/>
            <person name="Kuo A."/>
            <person name="Lim J.H.P."/>
            <person name="Lipzen A."/>
            <person name="Nolan M."/>
            <person name="Ohm R.A."/>
            <person name="Tamas L."/>
            <person name="Grigoriev I.V."/>
            <person name="Spatafora J.W."/>
            <person name="Nagy L.G."/>
            <person name="Kovacs G.M."/>
        </authorList>
    </citation>
    <scope>NUCLEOTIDE SEQUENCE [LARGE SCALE GENOMIC DNA]</scope>
    <source>
        <strain evidence="1 2">DSE2036</strain>
    </source>
</reference>
<dbReference type="STRING" id="97972.A0A2V1D7X8"/>
<dbReference type="AlphaFoldDB" id="A0A2V1D7X8"/>
<dbReference type="Proteomes" id="UP000244855">
    <property type="component" value="Unassembled WGS sequence"/>
</dbReference>
<dbReference type="EMBL" id="KZ805602">
    <property type="protein sequence ID" value="PVH93259.1"/>
    <property type="molecule type" value="Genomic_DNA"/>
</dbReference>
<name>A0A2V1D7X8_9PLEO</name>
<sequence length="198" mass="21037">MPTTYTIKLKNKSGMDHDYFLFVEAPIVKSGSKVYQNVYISSPSVADGSGTATFTCFAEYYAICGTSPNKALGSKVTVSTADSSAVQVCQGPTKLGTHEGSRASNTNDLLANQFIGLGAQDPNDPSNIVPIAVFDAIPGTQNYVQPHATFYISWGTFTAGQIIDVTTVATPVKIDFTGKNNPNATVVHNNDGTWTLTQ</sequence>
<proteinExistence type="predicted"/>
<accession>A0A2V1D7X8</accession>
<evidence type="ECO:0000313" key="2">
    <source>
        <dbReference type="Proteomes" id="UP000244855"/>
    </source>
</evidence>
<evidence type="ECO:0000313" key="1">
    <source>
        <dbReference type="EMBL" id="PVH93259.1"/>
    </source>
</evidence>
<keyword evidence="2" id="KW-1185">Reference proteome</keyword>
<gene>
    <name evidence="1" type="ORF">DM02DRAFT_697063</name>
</gene>
<protein>
    <submittedName>
        <fullName evidence="1">Uncharacterized protein</fullName>
    </submittedName>
</protein>